<sequence>MLDAVGAIAADGEMFALVYFPTLRNHAVVDLRELLTAGTEGDHVFLDLGGGQRILIEVVDVGAKEDMRQLKNNHLNSRGWVDRQPAKRARLNEDSEDKDGKEENGEEERPGSSSKDIVLCSCTEPSDSSSELQRLRSEVLQLRADLDSVLAALGIKQRFTPAVLLPDDQRLTPDDIPYSYVSKTEVVLTVRKSRSVTAFARQMARKLFTSGPDKTAKMRDKLDKDKVEWLRRVCSAFYPTADWSQQCAQWAACMRAIDNYTVWFQNRSAIGNNPSILAGLASLRDELGPWNNGVQNALVKGEPVEHVDGEARSFNITPVDEESSSFNMSSVATPPFNMTISVNPCGDGAVVIP</sequence>
<dbReference type="AlphaFoldDB" id="A0A0M3I2D8"/>
<protein>
    <submittedName>
        <fullName evidence="3">Uncharacterized protein</fullName>
    </submittedName>
</protein>
<feature type="compositionally biased region" description="Basic and acidic residues" evidence="1">
    <location>
        <begin position="80"/>
        <end position="110"/>
    </location>
</feature>
<evidence type="ECO:0000313" key="3">
    <source>
        <dbReference type="WBParaSite" id="ALUE_0001064301-mRNA-1"/>
    </source>
</evidence>
<dbReference type="WBParaSite" id="ALUE_0001064301-mRNA-1">
    <property type="protein sequence ID" value="ALUE_0001064301-mRNA-1"/>
    <property type="gene ID" value="ALUE_0001064301"/>
</dbReference>
<name>A0A0M3I2D8_ASCLU</name>
<proteinExistence type="predicted"/>
<dbReference type="Proteomes" id="UP000036681">
    <property type="component" value="Unplaced"/>
</dbReference>
<evidence type="ECO:0000313" key="2">
    <source>
        <dbReference type="Proteomes" id="UP000036681"/>
    </source>
</evidence>
<accession>A0A0M3I2D8</accession>
<feature type="region of interest" description="Disordered" evidence="1">
    <location>
        <begin position="76"/>
        <end position="118"/>
    </location>
</feature>
<evidence type="ECO:0000256" key="1">
    <source>
        <dbReference type="SAM" id="MobiDB-lite"/>
    </source>
</evidence>
<reference evidence="3" key="1">
    <citation type="submission" date="2017-02" db="UniProtKB">
        <authorList>
            <consortium name="WormBaseParasite"/>
        </authorList>
    </citation>
    <scope>IDENTIFICATION</scope>
</reference>
<keyword evidence="2" id="KW-1185">Reference proteome</keyword>
<organism evidence="2 3">
    <name type="scientific">Ascaris lumbricoides</name>
    <name type="common">Giant roundworm</name>
    <dbReference type="NCBI Taxonomy" id="6252"/>
    <lineage>
        <taxon>Eukaryota</taxon>
        <taxon>Metazoa</taxon>
        <taxon>Ecdysozoa</taxon>
        <taxon>Nematoda</taxon>
        <taxon>Chromadorea</taxon>
        <taxon>Rhabditida</taxon>
        <taxon>Spirurina</taxon>
        <taxon>Ascaridomorpha</taxon>
        <taxon>Ascaridoidea</taxon>
        <taxon>Ascarididae</taxon>
        <taxon>Ascaris</taxon>
    </lineage>
</organism>